<organism evidence="3 4">
    <name type="scientific">Araneus ventricosus</name>
    <name type="common">Orbweaver spider</name>
    <name type="synonym">Epeira ventricosa</name>
    <dbReference type="NCBI Taxonomy" id="182803"/>
    <lineage>
        <taxon>Eukaryota</taxon>
        <taxon>Metazoa</taxon>
        <taxon>Ecdysozoa</taxon>
        <taxon>Arthropoda</taxon>
        <taxon>Chelicerata</taxon>
        <taxon>Arachnida</taxon>
        <taxon>Araneae</taxon>
        <taxon>Araneomorphae</taxon>
        <taxon>Entelegynae</taxon>
        <taxon>Araneoidea</taxon>
        <taxon>Araneidae</taxon>
        <taxon>Araneus</taxon>
    </lineage>
</organism>
<accession>A0A4Y2NEJ9</accession>
<feature type="signal peptide" evidence="2">
    <location>
        <begin position="1"/>
        <end position="19"/>
    </location>
</feature>
<feature type="region of interest" description="Disordered" evidence="1">
    <location>
        <begin position="32"/>
        <end position="53"/>
    </location>
</feature>
<comment type="caution">
    <text evidence="3">The sequence shown here is derived from an EMBL/GenBank/DDBJ whole genome shotgun (WGS) entry which is preliminary data.</text>
</comment>
<reference evidence="3 4" key="1">
    <citation type="journal article" date="2019" name="Sci. Rep.">
        <title>Orb-weaving spider Araneus ventricosus genome elucidates the spidroin gene catalogue.</title>
        <authorList>
            <person name="Kono N."/>
            <person name="Nakamura H."/>
            <person name="Ohtoshi R."/>
            <person name="Moran D.A.P."/>
            <person name="Shinohara A."/>
            <person name="Yoshida Y."/>
            <person name="Fujiwara M."/>
            <person name="Mori M."/>
            <person name="Tomita M."/>
            <person name="Arakawa K."/>
        </authorList>
    </citation>
    <scope>NUCLEOTIDE SEQUENCE [LARGE SCALE GENOMIC DNA]</scope>
</reference>
<feature type="chain" id="PRO_5021295734" evidence="2">
    <location>
        <begin position="20"/>
        <end position="138"/>
    </location>
</feature>
<proteinExistence type="predicted"/>
<name>A0A4Y2NEJ9_ARAVE</name>
<protein>
    <submittedName>
        <fullName evidence="3">Uncharacterized protein</fullName>
    </submittedName>
</protein>
<keyword evidence="4" id="KW-1185">Reference proteome</keyword>
<evidence type="ECO:0000256" key="2">
    <source>
        <dbReference type="SAM" id="SignalP"/>
    </source>
</evidence>
<evidence type="ECO:0000313" key="3">
    <source>
        <dbReference type="EMBL" id="GBN37373.1"/>
    </source>
</evidence>
<gene>
    <name evidence="3" type="ORF">AVEN_102410_1</name>
</gene>
<evidence type="ECO:0000256" key="1">
    <source>
        <dbReference type="SAM" id="MobiDB-lite"/>
    </source>
</evidence>
<dbReference type="Proteomes" id="UP000499080">
    <property type="component" value="Unassembled WGS sequence"/>
</dbReference>
<sequence length="138" mass="15375">MKVILLALAVVLLVSEVCGFFEIHSGFGVGRVNEGQSRSNHRPHGRTSGRQCRGGHHNLFPKCREFMKEVHNKLRETGSGPQTCRSAHDYNECKYQETMKARMAVNYHPSEECLNQIHNFLTGTPTSGDNNSGGSSSW</sequence>
<dbReference type="EMBL" id="BGPR01009006">
    <property type="protein sequence ID" value="GBN37373.1"/>
    <property type="molecule type" value="Genomic_DNA"/>
</dbReference>
<evidence type="ECO:0000313" key="4">
    <source>
        <dbReference type="Proteomes" id="UP000499080"/>
    </source>
</evidence>
<dbReference type="AlphaFoldDB" id="A0A4Y2NEJ9"/>
<keyword evidence="2" id="KW-0732">Signal</keyword>
<dbReference type="OrthoDB" id="6432650at2759"/>